<dbReference type="AlphaFoldDB" id="A0A164L276"/>
<proteinExistence type="predicted"/>
<comment type="caution">
    <text evidence="1">The sequence shown here is derived from an EMBL/GenBank/DDBJ whole genome shotgun (WGS) entry which is preliminary data.</text>
</comment>
<name>A0A164L276_BACCE</name>
<evidence type="ECO:0000313" key="2">
    <source>
        <dbReference type="Proteomes" id="UP000076482"/>
    </source>
</evidence>
<reference evidence="1 2" key="1">
    <citation type="submission" date="2015-09" db="EMBL/GenBank/DDBJ databases">
        <title>Bacillus cereus food isolates.</title>
        <authorList>
            <person name="Boekhorst J."/>
        </authorList>
    </citation>
    <scope>NUCLEOTIDE SEQUENCE [LARGE SCALE GENOMIC DNA]</scope>
    <source>
        <strain evidence="1 2">B4088</strain>
    </source>
</reference>
<protein>
    <submittedName>
        <fullName evidence="1">Uncharacterized protein</fullName>
    </submittedName>
</protein>
<gene>
    <name evidence="1" type="ORF">B4088_5721</name>
</gene>
<dbReference type="Proteomes" id="UP000076482">
    <property type="component" value="Unassembled WGS sequence"/>
</dbReference>
<organism evidence="1 2">
    <name type="scientific">Bacillus cereus</name>
    <dbReference type="NCBI Taxonomy" id="1396"/>
    <lineage>
        <taxon>Bacteria</taxon>
        <taxon>Bacillati</taxon>
        <taxon>Bacillota</taxon>
        <taxon>Bacilli</taxon>
        <taxon>Bacillales</taxon>
        <taxon>Bacillaceae</taxon>
        <taxon>Bacillus</taxon>
        <taxon>Bacillus cereus group</taxon>
    </lineage>
</organism>
<sequence length="43" mass="4954">MALLSYMDVVARLKRMNACEGITEAEKQKNEQAIQWILSVNEK</sequence>
<dbReference type="PATRIC" id="fig|1396.535.peg.488"/>
<accession>A0A164L276</accession>
<dbReference type="EMBL" id="LJKE01000111">
    <property type="protein sequence ID" value="KZD53959.1"/>
    <property type="molecule type" value="Genomic_DNA"/>
</dbReference>
<evidence type="ECO:0000313" key="1">
    <source>
        <dbReference type="EMBL" id="KZD53959.1"/>
    </source>
</evidence>
<dbReference type="RefSeq" id="WP_259652775.1">
    <property type="nucleotide sequence ID" value="NZ_LJKE01000111.1"/>
</dbReference>